<accession>A0A5J5DY05</accession>
<keyword evidence="5" id="KW-1185">Reference proteome</keyword>
<evidence type="ECO:0000313" key="4">
    <source>
        <dbReference type="Proteomes" id="UP000345527"/>
    </source>
</evidence>
<dbReference type="InterPro" id="IPR027417">
    <property type="entry name" value="P-loop_NTPase"/>
</dbReference>
<dbReference type="EMBL" id="RZOA01000001">
    <property type="protein sequence ID" value="KAA8824785.1"/>
    <property type="molecule type" value="Genomic_DNA"/>
</dbReference>
<evidence type="ECO:0000256" key="1">
    <source>
        <dbReference type="SAM" id="MobiDB-lite"/>
    </source>
</evidence>
<dbReference type="Proteomes" id="UP000374630">
    <property type="component" value="Unassembled WGS sequence"/>
</dbReference>
<gene>
    <name evidence="3" type="ORF">EM848_00825</name>
    <name evidence="2" type="ORF">EMO90_03530</name>
</gene>
<evidence type="ECO:0000313" key="2">
    <source>
        <dbReference type="EMBL" id="KAA8821705.1"/>
    </source>
</evidence>
<feature type="region of interest" description="Disordered" evidence="1">
    <location>
        <begin position="759"/>
        <end position="778"/>
    </location>
</feature>
<evidence type="ECO:0000313" key="3">
    <source>
        <dbReference type="EMBL" id="KAA8824785.1"/>
    </source>
</evidence>
<dbReference type="AlphaFoldDB" id="A0A5J5DY05"/>
<proteinExistence type="predicted"/>
<dbReference type="RefSeq" id="WP_150353107.1">
    <property type="nucleotide sequence ID" value="NZ_RZNZ01000003.1"/>
</dbReference>
<reference evidence="4 5" key="1">
    <citation type="journal article" date="2019" name="Syst. Appl. Microbiol.">
        <title>Characterization of Bifidobacterium species in feaces of the Egyptian fruit bat: Description of B. vespertilionis sp. nov. and B. rousetti sp. nov.</title>
        <authorList>
            <person name="Modesto M."/>
            <person name="Satti M."/>
            <person name="Watanabe K."/>
            <person name="Puglisi E."/>
            <person name="Morelli L."/>
            <person name="Huang C.-H."/>
            <person name="Liou J.-S."/>
            <person name="Miyashita M."/>
            <person name="Tamura T."/>
            <person name="Saito S."/>
            <person name="Mori K."/>
            <person name="Huang L."/>
            <person name="Sciavilla P."/>
            <person name="Sandri C."/>
            <person name="Spiezio C."/>
            <person name="Vitali F."/>
            <person name="Cavalieri D."/>
            <person name="Perpetuini G."/>
            <person name="Tofalo R."/>
            <person name="Bonetti A."/>
            <person name="Arita M."/>
            <person name="Mattarelli P."/>
        </authorList>
    </citation>
    <scope>NUCLEOTIDE SEQUENCE [LARGE SCALE GENOMIC DNA]</scope>
    <source>
        <strain evidence="2 5">RST16</strain>
        <strain evidence="3 4">RST8</strain>
    </source>
</reference>
<dbReference type="EMBL" id="RZNZ01000003">
    <property type="protein sequence ID" value="KAA8821705.1"/>
    <property type="molecule type" value="Genomic_DNA"/>
</dbReference>
<organism evidence="3 4">
    <name type="scientific">Bifidobacterium vespertilionis</name>
    <dbReference type="NCBI Taxonomy" id="2562524"/>
    <lineage>
        <taxon>Bacteria</taxon>
        <taxon>Bacillati</taxon>
        <taxon>Actinomycetota</taxon>
        <taxon>Actinomycetes</taxon>
        <taxon>Bifidobacteriales</taxon>
        <taxon>Bifidobacteriaceae</taxon>
        <taxon>Bifidobacterium</taxon>
    </lineage>
</organism>
<feature type="region of interest" description="Disordered" evidence="1">
    <location>
        <begin position="827"/>
        <end position="851"/>
    </location>
</feature>
<dbReference type="Proteomes" id="UP000345527">
    <property type="component" value="Unassembled WGS sequence"/>
</dbReference>
<name>A0A5J5DY05_9BIFI</name>
<comment type="caution">
    <text evidence="3">The sequence shown here is derived from an EMBL/GenBank/DDBJ whole genome shotgun (WGS) entry which is preliminary data.</text>
</comment>
<dbReference type="SUPFAM" id="SSF52540">
    <property type="entry name" value="P-loop containing nucleoside triphosphate hydrolases"/>
    <property type="match status" value="1"/>
</dbReference>
<evidence type="ECO:0000313" key="5">
    <source>
        <dbReference type="Proteomes" id="UP000374630"/>
    </source>
</evidence>
<sequence length="851" mass="92883">MLSENEFLQGDCAILLKPLPRLEPLPPYPGMLRKLCTLLSGVSCTTDAFDNDWLIISPDGRRITVPKTDAGFPVCSPGAALAMAELRVTMGGGPLAFAIQEGTGRLWHRRVENGKTMFHPIASIEAEFGIPLSDHLSGIDEFVRRAVERVPGARLVLGVKFANQGFARTYCGGGSRSRTTIVNPDDPRFSMIWSLDLSHISYCNERVKRFQHMAHLIVDEKTTAEVLARSIAAPVCQPYMHGAAFFTGPGGNGKGLTIQAIAALYKGLASPFNLASLLGVARSSSTTNDQASVGLLTGLLAYDSDAVNPGQGLVENLKKATAGETLSMRLLKQNVSSNTVTAFMIMATNRSSTLPSTPEWKRRIWNVPFRSDTTEETVLRWAEYLGDGTNPDDGVIDALMAGAVSFAYGHPDPVVVNRLTEGLTLYGQTVRDLLMSCAPLGADGLPDRPRVPVSCSVLKDLRVGEKERADQLSLMGLTTASKRDVHGDGRTRQVICIKDARRFEPFADEWRKQDAANRREQIIEDETKAELVGKARGLLLDAKPLMGLDTTAQIRTVQSIPEMDGWILTPNENQWDGKDEKGIRAHWQDDEAICNSLRSYDPAGVPDKYGFSAGLGLIIIDCDAPKDKKSYPEHGVDTLAKLGITLDDLRTLAFRSMHGVHLVYRMPADWIGRVKASTHVHGTNVDLRPGHKSYVVGPGSHWVSRKGTQCNYPGIIMLPPETLIDSADESSQKERRIPLLPASIAEWIASDPKCLEKPSIPEAPRPAPVNHDDGKRNDGWHVDIPPMGPGATHDAARDTAMKIAGIAAKYNWSDARRDAEMDRLRAAVPASHDPQDTERVISSAIRKASGR</sequence>
<protein>
    <submittedName>
        <fullName evidence="3">Uncharacterized protein</fullName>
    </submittedName>
</protein>